<accession>A0A816C383</accession>
<organism evidence="2 3">
    <name type="scientific">Rotaria magnacalcarata</name>
    <dbReference type="NCBI Taxonomy" id="392030"/>
    <lineage>
        <taxon>Eukaryota</taxon>
        <taxon>Metazoa</taxon>
        <taxon>Spiralia</taxon>
        <taxon>Gnathifera</taxon>
        <taxon>Rotifera</taxon>
        <taxon>Eurotatoria</taxon>
        <taxon>Bdelloidea</taxon>
        <taxon>Philodinida</taxon>
        <taxon>Philodinidae</taxon>
        <taxon>Rotaria</taxon>
    </lineage>
</organism>
<evidence type="ECO:0000313" key="3">
    <source>
        <dbReference type="Proteomes" id="UP000663855"/>
    </source>
</evidence>
<gene>
    <name evidence="2" type="ORF">CJN711_LOCUS37517</name>
</gene>
<protein>
    <submittedName>
        <fullName evidence="2">Uncharacterized protein</fullName>
    </submittedName>
</protein>
<feature type="region of interest" description="Disordered" evidence="1">
    <location>
        <begin position="164"/>
        <end position="240"/>
    </location>
</feature>
<sequence length="268" mass="29773">MHFKLVAEKFKAPIEVLDPENGFQPHADAPDGGIIYPRKVSSDKPIKVAFIKSNKKGDVGHFAPVIEVNGELRVANINQDVDTTDQCFAQTMLFIEKYNAGTIKDIDFDGMHDYGISKGDTDRFNANLAQLGRSSQSMREVYNEGLTLEHPEFLGGGTIRSRRVTDLGIHKKRSPRSGTRDPNSEGDSGSENPLIAYRSLRPDEEPRDEGLRPPEDHDPEISIKEHVAHGSKAKKKSSWVSASRSIKVAGAWASENKRFVAEFDVPFE</sequence>
<comment type="caution">
    <text evidence="2">The sequence shown here is derived from an EMBL/GenBank/DDBJ whole genome shotgun (WGS) entry which is preliminary data.</text>
</comment>
<dbReference type="AlphaFoldDB" id="A0A816C383"/>
<evidence type="ECO:0000256" key="1">
    <source>
        <dbReference type="SAM" id="MobiDB-lite"/>
    </source>
</evidence>
<evidence type="ECO:0000313" key="2">
    <source>
        <dbReference type="EMBL" id="CAF1618194.1"/>
    </source>
</evidence>
<feature type="compositionally biased region" description="Basic and acidic residues" evidence="1">
    <location>
        <begin position="200"/>
        <end position="228"/>
    </location>
</feature>
<proteinExistence type="predicted"/>
<dbReference type="EMBL" id="CAJNOV010018270">
    <property type="protein sequence ID" value="CAF1618194.1"/>
    <property type="molecule type" value="Genomic_DNA"/>
</dbReference>
<reference evidence="2" key="1">
    <citation type="submission" date="2021-02" db="EMBL/GenBank/DDBJ databases">
        <authorList>
            <person name="Nowell W R."/>
        </authorList>
    </citation>
    <scope>NUCLEOTIDE SEQUENCE</scope>
</reference>
<name>A0A816C383_9BILA</name>
<dbReference type="Proteomes" id="UP000663855">
    <property type="component" value="Unassembled WGS sequence"/>
</dbReference>